<keyword evidence="5" id="KW-1185">Reference proteome</keyword>
<keyword evidence="2" id="KW-0378">Hydrolase</keyword>
<dbReference type="EMBL" id="GL732588">
    <property type="protein sequence ID" value="EFX73775.1"/>
    <property type="molecule type" value="Genomic_DNA"/>
</dbReference>
<dbReference type="PANTHER" id="PTHR43798:SF14">
    <property type="entry name" value="SERINE HYDROLASE-LIKE PROTEIN DDB_G0286239"/>
    <property type="match status" value="1"/>
</dbReference>
<dbReference type="InterPro" id="IPR000073">
    <property type="entry name" value="AB_hydrolase_1"/>
</dbReference>
<dbReference type="OrthoDB" id="190201at2759"/>
<dbReference type="ESTHER" id="dappu-e9h3h9">
    <property type="family name" value="SERHL"/>
</dbReference>
<protein>
    <recommendedName>
        <fullName evidence="3">AB hydrolase-1 domain-containing protein</fullName>
    </recommendedName>
</protein>
<dbReference type="AlphaFoldDB" id="E9H3H9"/>
<sequence>MDSCDKLVFRLQHLIPHGLSSAAPKITNNNIIPLQGPANNHVESTNKSDVPTKTFEEVTFPMTYGNVAAKIWGPSNGKPVFALHGWLDNAGTFDNLIPMLPDNLRVVAVDIPGHGLSDHFPRDIMYHFMDCLLAIERISQQLKWDTFSFIGHSLGGCMAMLYAGVFPEKVVKLVNVDIVRVTTTRAETMNLRLRKTVGKLLKYENAIMQGPEKPITYETAIEKSINGSFGSLNRKACEVMLKRGLKKVNGGYVFSRDRRLHAAPLSFCPKQDQVILAEKVTADVLIIKFIEGPYFESIEDQIEHIEALKKNSKSVRYVEIEGKHHTHLTHPERIASLISEFFKS</sequence>
<evidence type="ECO:0000256" key="1">
    <source>
        <dbReference type="ARBA" id="ARBA00008645"/>
    </source>
</evidence>
<proteinExistence type="inferred from homology"/>
<name>E9H3H9_DAPPU</name>
<evidence type="ECO:0000259" key="3">
    <source>
        <dbReference type="Pfam" id="PF00561"/>
    </source>
</evidence>
<dbReference type="InterPro" id="IPR050266">
    <property type="entry name" value="AB_hydrolase_sf"/>
</dbReference>
<comment type="similarity">
    <text evidence="1">Belongs to the AB hydrolase superfamily.</text>
</comment>
<feature type="domain" description="AB hydrolase-1" evidence="3">
    <location>
        <begin position="79"/>
        <end position="183"/>
    </location>
</feature>
<dbReference type="SUPFAM" id="SSF53474">
    <property type="entry name" value="alpha/beta-Hydrolases"/>
    <property type="match status" value="1"/>
</dbReference>
<dbReference type="Gene3D" id="3.40.50.1820">
    <property type="entry name" value="alpha/beta hydrolase"/>
    <property type="match status" value="1"/>
</dbReference>
<dbReference type="InterPro" id="IPR029058">
    <property type="entry name" value="AB_hydrolase_fold"/>
</dbReference>
<dbReference type="InParanoid" id="E9H3H9"/>
<dbReference type="PhylomeDB" id="E9H3H9"/>
<reference evidence="4 5" key="1">
    <citation type="journal article" date="2011" name="Science">
        <title>The ecoresponsive genome of Daphnia pulex.</title>
        <authorList>
            <person name="Colbourne J.K."/>
            <person name="Pfrender M.E."/>
            <person name="Gilbert D."/>
            <person name="Thomas W.K."/>
            <person name="Tucker A."/>
            <person name="Oakley T.H."/>
            <person name="Tokishita S."/>
            <person name="Aerts A."/>
            <person name="Arnold G.J."/>
            <person name="Basu M.K."/>
            <person name="Bauer D.J."/>
            <person name="Caceres C.E."/>
            <person name="Carmel L."/>
            <person name="Casola C."/>
            <person name="Choi J.H."/>
            <person name="Detter J.C."/>
            <person name="Dong Q."/>
            <person name="Dusheyko S."/>
            <person name="Eads B.D."/>
            <person name="Frohlich T."/>
            <person name="Geiler-Samerotte K.A."/>
            <person name="Gerlach D."/>
            <person name="Hatcher P."/>
            <person name="Jogdeo S."/>
            <person name="Krijgsveld J."/>
            <person name="Kriventseva E.V."/>
            <person name="Kultz D."/>
            <person name="Laforsch C."/>
            <person name="Lindquist E."/>
            <person name="Lopez J."/>
            <person name="Manak J.R."/>
            <person name="Muller J."/>
            <person name="Pangilinan J."/>
            <person name="Patwardhan R.P."/>
            <person name="Pitluck S."/>
            <person name="Pritham E.J."/>
            <person name="Rechtsteiner A."/>
            <person name="Rho M."/>
            <person name="Rogozin I.B."/>
            <person name="Sakarya O."/>
            <person name="Salamov A."/>
            <person name="Schaack S."/>
            <person name="Shapiro H."/>
            <person name="Shiga Y."/>
            <person name="Skalitzky C."/>
            <person name="Smith Z."/>
            <person name="Souvorov A."/>
            <person name="Sung W."/>
            <person name="Tang Z."/>
            <person name="Tsuchiya D."/>
            <person name="Tu H."/>
            <person name="Vos H."/>
            <person name="Wang M."/>
            <person name="Wolf Y.I."/>
            <person name="Yamagata H."/>
            <person name="Yamada T."/>
            <person name="Ye Y."/>
            <person name="Shaw J.R."/>
            <person name="Andrews J."/>
            <person name="Crease T.J."/>
            <person name="Tang H."/>
            <person name="Lucas S.M."/>
            <person name="Robertson H.M."/>
            <person name="Bork P."/>
            <person name="Koonin E.V."/>
            <person name="Zdobnov E.M."/>
            <person name="Grigoriev I.V."/>
            <person name="Lynch M."/>
            <person name="Boore J.L."/>
        </authorList>
    </citation>
    <scope>NUCLEOTIDE SEQUENCE [LARGE SCALE GENOMIC DNA]</scope>
</reference>
<organism evidence="4 5">
    <name type="scientific">Daphnia pulex</name>
    <name type="common">Water flea</name>
    <dbReference type="NCBI Taxonomy" id="6669"/>
    <lineage>
        <taxon>Eukaryota</taxon>
        <taxon>Metazoa</taxon>
        <taxon>Ecdysozoa</taxon>
        <taxon>Arthropoda</taxon>
        <taxon>Crustacea</taxon>
        <taxon>Branchiopoda</taxon>
        <taxon>Diplostraca</taxon>
        <taxon>Cladocera</taxon>
        <taxon>Anomopoda</taxon>
        <taxon>Daphniidae</taxon>
        <taxon>Daphnia</taxon>
    </lineage>
</organism>
<evidence type="ECO:0000256" key="2">
    <source>
        <dbReference type="ARBA" id="ARBA00022801"/>
    </source>
</evidence>
<dbReference type="eggNOG" id="KOG1454">
    <property type="taxonomic scope" value="Eukaryota"/>
</dbReference>
<dbReference type="PANTHER" id="PTHR43798">
    <property type="entry name" value="MONOACYLGLYCEROL LIPASE"/>
    <property type="match status" value="1"/>
</dbReference>
<dbReference type="Pfam" id="PF00561">
    <property type="entry name" value="Abhydrolase_1"/>
    <property type="match status" value="1"/>
</dbReference>
<evidence type="ECO:0000313" key="5">
    <source>
        <dbReference type="Proteomes" id="UP000000305"/>
    </source>
</evidence>
<dbReference type="Proteomes" id="UP000000305">
    <property type="component" value="Unassembled WGS sequence"/>
</dbReference>
<gene>
    <name evidence="4" type="ORF">DAPPUDRAFT_307588</name>
</gene>
<dbReference type="PRINTS" id="PR00111">
    <property type="entry name" value="ABHYDROLASE"/>
</dbReference>
<dbReference type="GO" id="GO:0016787">
    <property type="term" value="F:hydrolase activity"/>
    <property type="evidence" value="ECO:0000318"/>
    <property type="project" value="GO_Central"/>
</dbReference>
<evidence type="ECO:0000313" key="4">
    <source>
        <dbReference type="EMBL" id="EFX73775.1"/>
    </source>
</evidence>
<dbReference type="OMA" id="DKFFFCR"/>
<dbReference type="KEGG" id="dpx:DAPPUDRAFT_307588"/>
<accession>E9H3H9</accession>
<dbReference type="HOGENOM" id="CLU_020336_8_2_1"/>